<dbReference type="Pfam" id="PF12802">
    <property type="entry name" value="MarR_2"/>
    <property type="match status" value="1"/>
</dbReference>
<dbReference type="GO" id="GO:0003700">
    <property type="term" value="F:DNA-binding transcription factor activity"/>
    <property type="evidence" value="ECO:0007669"/>
    <property type="project" value="InterPro"/>
</dbReference>
<dbReference type="SMART" id="SM00347">
    <property type="entry name" value="HTH_MARR"/>
    <property type="match status" value="1"/>
</dbReference>
<accession>A0A3G2HQX6</accession>
<feature type="domain" description="HTH marR-type" evidence="1">
    <location>
        <begin position="31"/>
        <end position="164"/>
    </location>
</feature>
<reference evidence="2 3" key="1">
    <citation type="submission" date="2018-09" db="EMBL/GenBank/DDBJ databases">
        <title>Complete genome sequence of the hydrocarbonoclastic bacterium Alcaligenes aquatilis QD168, isolated from a crude-oil polluted marine sediment of Central Chile.</title>
        <authorList>
            <person name="Duran R.E."/>
            <person name="Barra B."/>
            <person name="Salva-Serra F."/>
            <person name="Mendez V."/>
            <person name="Moore E.R.B."/>
            <person name="Seeger M."/>
        </authorList>
    </citation>
    <scope>NUCLEOTIDE SEQUENCE [LARGE SCALE GENOMIC DNA]</scope>
    <source>
        <strain evidence="2 3">QD168</strain>
    </source>
</reference>
<organism evidence="2 3">
    <name type="scientific">Alcaligenes aquatilis</name>
    <dbReference type="NCBI Taxonomy" id="323284"/>
    <lineage>
        <taxon>Bacteria</taxon>
        <taxon>Pseudomonadati</taxon>
        <taxon>Pseudomonadota</taxon>
        <taxon>Betaproteobacteria</taxon>
        <taxon>Burkholderiales</taxon>
        <taxon>Alcaligenaceae</taxon>
        <taxon>Alcaligenes</taxon>
    </lineage>
</organism>
<evidence type="ECO:0000259" key="1">
    <source>
        <dbReference type="PROSITE" id="PS50995"/>
    </source>
</evidence>
<evidence type="ECO:0000313" key="2">
    <source>
        <dbReference type="EMBL" id="AYN19530.1"/>
    </source>
</evidence>
<dbReference type="SUPFAM" id="SSF46785">
    <property type="entry name" value="Winged helix' DNA-binding domain"/>
    <property type="match status" value="1"/>
</dbReference>
<name>A0A3G2HQX6_9BURK</name>
<dbReference type="AlphaFoldDB" id="A0A3G2HQX6"/>
<proteinExistence type="predicted"/>
<protein>
    <submittedName>
        <fullName evidence="2">MarR family transcriptional regulator</fullName>
    </submittedName>
</protein>
<dbReference type="KEGG" id="aaqu:D3M96_02650"/>
<dbReference type="InterPro" id="IPR039422">
    <property type="entry name" value="MarR/SlyA-like"/>
</dbReference>
<dbReference type="OrthoDB" id="511972at2"/>
<evidence type="ECO:0000313" key="3">
    <source>
        <dbReference type="Proteomes" id="UP000268070"/>
    </source>
</evidence>
<gene>
    <name evidence="2" type="ORF">D3M96_02650</name>
</gene>
<dbReference type="InterPro" id="IPR036390">
    <property type="entry name" value="WH_DNA-bd_sf"/>
</dbReference>
<dbReference type="Gene3D" id="1.10.10.10">
    <property type="entry name" value="Winged helix-like DNA-binding domain superfamily/Winged helix DNA-binding domain"/>
    <property type="match status" value="1"/>
</dbReference>
<dbReference type="PROSITE" id="PS50995">
    <property type="entry name" value="HTH_MARR_2"/>
    <property type="match status" value="1"/>
</dbReference>
<dbReference type="InterPro" id="IPR036388">
    <property type="entry name" value="WH-like_DNA-bd_sf"/>
</dbReference>
<sequence length="170" mass="18399">MVSIHQWPYGVNRTCLRIGLLGRRFAEGSLDSSLSNTIVRLALVIQRRLEDELRSSLGITAAQFRALDQIHESPGIGSAALGRALLITPQSAGAVVNGLIRAGFVQRDIHAKPGMLMGLTITPVGKQILAQATRTVERLRAEDEAPLSRQEAEGTQQTLSRLLNALTNLV</sequence>
<dbReference type="Proteomes" id="UP000268070">
    <property type="component" value="Chromosome"/>
</dbReference>
<dbReference type="PANTHER" id="PTHR33164">
    <property type="entry name" value="TRANSCRIPTIONAL REGULATOR, MARR FAMILY"/>
    <property type="match status" value="1"/>
</dbReference>
<dbReference type="PANTHER" id="PTHR33164:SF43">
    <property type="entry name" value="HTH-TYPE TRANSCRIPTIONAL REPRESSOR YETL"/>
    <property type="match status" value="1"/>
</dbReference>
<dbReference type="RefSeq" id="WP_121737932.1">
    <property type="nucleotide sequence ID" value="NZ_CP032153.1"/>
</dbReference>
<dbReference type="InterPro" id="IPR000835">
    <property type="entry name" value="HTH_MarR-typ"/>
</dbReference>
<dbReference type="GO" id="GO:0006950">
    <property type="term" value="P:response to stress"/>
    <property type="evidence" value="ECO:0007669"/>
    <property type="project" value="TreeGrafter"/>
</dbReference>
<dbReference type="EMBL" id="CP032153">
    <property type="protein sequence ID" value="AYN19530.1"/>
    <property type="molecule type" value="Genomic_DNA"/>
</dbReference>